<dbReference type="InterPro" id="IPR000587">
    <property type="entry name" value="Creatinase_N"/>
</dbReference>
<dbReference type="EMBL" id="LT158599">
    <property type="protein sequence ID" value="CVK32501.1"/>
    <property type="molecule type" value="Genomic_DNA"/>
</dbReference>
<name>A0A0X3BKI1_9EURY</name>
<gene>
    <name evidence="3" type="ORF">MMAB1_1288</name>
</gene>
<dbReference type="InterPro" id="IPR050659">
    <property type="entry name" value="Peptidase_M24B"/>
</dbReference>
<dbReference type="AlphaFoldDB" id="A0A0X3BKI1"/>
<evidence type="ECO:0000259" key="2">
    <source>
        <dbReference type="Pfam" id="PF01321"/>
    </source>
</evidence>
<dbReference type="InterPro" id="IPR000994">
    <property type="entry name" value="Pept_M24"/>
</dbReference>
<dbReference type="KEGG" id="mema:MMAB1_1288"/>
<keyword evidence="3" id="KW-0645">Protease</keyword>
<dbReference type="GO" id="GO:0004177">
    <property type="term" value="F:aminopeptidase activity"/>
    <property type="evidence" value="ECO:0007669"/>
    <property type="project" value="UniProtKB-KW"/>
</dbReference>
<keyword evidence="3" id="KW-0378">Hydrolase</keyword>
<accession>A0A0X3BKI1</accession>
<dbReference type="Gene3D" id="3.90.230.10">
    <property type="entry name" value="Creatinase/methionine aminopeptidase superfamily"/>
    <property type="match status" value="1"/>
</dbReference>
<dbReference type="OrthoDB" id="1346at2157"/>
<reference evidence="3 4" key="1">
    <citation type="submission" date="2016-01" db="EMBL/GenBank/DDBJ databases">
        <authorList>
            <person name="Manzoor S."/>
        </authorList>
    </citation>
    <scope>NUCLEOTIDE SEQUENCE [LARGE SCALE GENOMIC DNA]</scope>
    <source>
        <strain evidence="3">Methanoculleus sp MAB1</strain>
    </source>
</reference>
<evidence type="ECO:0000313" key="3">
    <source>
        <dbReference type="EMBL" id="CVK32501.1"/>
    </source>
</evidence>
<dbReference type="CDD" id="cd01066">
    <property type="entry name" value="APP_MetAP"/>
    <property type="match status" value="1"/>
</dbReference>
<feature type="domain" description="Peptidase M24" evidence="1">
    <location>
        <begin position="144"/>
        <end position="379"/>
    </location>
</feature>
<dbReference type="InterPro" id="IPR036005">
    <property type="entry name" value="Creatinase/aminopeptidase-like"/>
</dbReference>
<dbReference type="PANTHER" id="PTHR46112:SF2">
    <property type="entry name" value="XAA-PRO AMINOPEPTIDASE P-RELATED"/>
    <property type="match status" value="1"/>
</dbReference>
<organism evidence="3 4">
    <name type="scientific">Methanoculleus bourgensis</name>
    <dbReference type="NCBI Taxonomy" id="83986"/>
    <lineage>
        <taxon>Archaea</taxon>
        <taxon>Methanobacteriati</taxon>
        <taxon>Methanobacteriota</taxon>
        <taxon>Stenosarchaea group</taxon>
        <taxon>Methanomicrobia</taxon>
        <taxon>Methanomicrobiales</taxon>
        <taxon>Methanomicrobiaceae</taxon>
        <taxon>Methanoculleus</taxon>
    </lineage>
</organism>
<protein>
    <submittedName>
        <fullName evidence="3">Peptidase M24</fullName>
        <ecNumber evidence="3">3.4.11.9</ecNumber>
    </submittedName>
</protein>
<dbReference type="PANTHER" id="PTHR46112">
    <property type="entry name" value="AMINOPEPTIDASE"/>
    <property type="match status" value="1"/>
</dbReference>
<evidence type="ECO:0000259" key="1">
    <source>
        <dbReference type="Pfam" id="PF00557"/>
    </source>
</evidence>
<dbReference type="EC" id="3.4.11.9" evidence="3"/>
<dbReference type="RefSeq" id="WP_062262961.1">
    <property type="nucleotide sequence ID" value="NZ_LT158599.1"/>
</dbReference>
<dbReference type="InterPro" id="IPR029149">
    <property type="entry name" value="Creatin/AminoP/Spt16_N"/>
</dbReference>
<dbReference type="GeneID" id="27137192"/>
<feature type="domain" description="Creatinase N-terminal" evidence="2">
    <location>
        <begin position="13"/>
        <end position="135"/>
    </location>
</feature>
<proteinExistence type="predicted"/>
<dbReference type="SUPFAM" id="SSF55920">
    <property type="entry name" value="Creatinase/aminopeptidase"/>
    <property type="match status" value="1"/>
</dbReference>
<dbReference type="SUPFAM" id="SSF53092">
    <property type="entry name" value="Creatinase/prolidase N-terminal domain"/>
    <property type="match status" value="1"/>
</dbReference>
<dbReference type="Pfam" id="PF01321">
    <property type="entry name" value="Creatinase_N"/>
    <property type="match status" value="1"/>
</dbReference>
<dbReference type="Gene3D" id="3.40.350.10">
    <property type="entry name" value="Creatinase/prolidase N-terminal domain"/>
    <property type="match status" value="1"/>
</dbReference>
<keyword evidence="3" id="KW-0031">Aminopeptidase</keyword>
<dbReference type="Pfam" id="PF00557">
    <property type="entry name" value="Peptidase_M24"/>
    <property type="match status" value="1"/>
</dbReference>
<evidence type="ECO:0000313" key="4">
    <source>
        <dbReference type="Proteomes" id="UP000069850"/>
    </source>
</evidence>
<dbReference type="Proteomes" id="UP000069850">
    <property type="component" value="Chromosome 1"/>
</dbReference>
<sequence>MERKTPASELRDRMERFRLRMDTENPPWEFAAIFGRTNQFYLTGTMQDGVLLIPRDDEAVLWVRRSLERALDESLFPDIRPMKSFRDAAAGMGACPGTVHVDAETVPLALLERFRKYFPFRETAALDTQAAKVRSKKSAYELAIMEQAGRIHRHVLEDCVPGMLREGMSEAGLGGEVFSLMVREGHHGIARFGMFGTEMVLGQIGFGESSLYPTNFDGPGGCLGVAPGAPVLGSSDRTLKAGDLVFLDCACGVQGYHTDKTMTYIFRRSLPEEAIDAHRLCVEIQDEAAALLRAGTRPSEVYETVIGGLEPAFLKNFMGFGDRRVPFLGHGVGLTVDEVPVIARGFDEPLEEGMVIALEPKVGVRGVGMVGIENTFVVTRGGGRSITGTNPGLILVD</sequence>